<name>A0A6U6UW61_9DINO</name>
<dbReference type="EMBL" id="HBGW01090254">
    <property type="protein sequence ID" value="CAD9639454.1"/>
    <property type="molecule type" value="Transcribed_RNA"/>
</dbReference>
<feature type="signal peptide" evidence="1">
    <location>
        <begin position="1"/>
        <end position="22"/>
    </location>
</feature>
<proteinExistence type="predicted"/>
<dbReference type="AlphaFoldDB" id="A0A6U6UW61"/>
<gene>
    <name evidence="2" type="ORF">BRAN1462_LOCUS57276</name>
</gene>
<protein>
    <submittedName>
        <fullName evidence="2">Uncharacterized protein</fullName>
    </submittedName>
</protein>
<sequence length="207" mass="22250">MGPVLTASFVSIAAGLAAISLARNPGVAPSQSGLAAAPEAGVVGAALAEAGAFASESTEKPEETDGAEGSISRVYSSLPVEKNHWFEPTLELGIEGTISKVHAGLPMAKNHWFEPPPKKTWADLFKARGDLIDKPNVVNKRGSSARRSSERNVHIKYGQIRRDQIEIRRGQIRGMEETIGYSFPPVPADQYNRRIKQSTVTSSWAAT</sequence>
<evidence type="ECO:0000313" key="2">
    <source>
        <dbReference type="EMBL" id="CAD9639454.1"/>
    </source>
</evidence>
<accession>A0A6U6UW61</accession>
<keyword evidence="1" id="KW-0732">Signal</keyword>
<evidence type="ECO:0000256" key="1">
    <source>
        <dbReference type="SAM" id="SignalP"/>
    </source>
</evidence>
<feature type="chain" id="PRO_5030160558" evidence="1">
    <location>
        <begin position="23"/>
        <end position="207"/>
    </location>
</feature>
<reference evidence="2" key="1">
    <citation type="submission" date="2021-01" db="EMBL/GenBank/DDBJ databases">
        <authorList>
            <person name="Corre E."/>
            <person name="Pelletier E."/>
            <person name="Niang G."/>
            <person name="Scheremetjew M."/>
            <person name="Finn R."/>
            <person name="Kale V."/>
            <person name="Holt S."/>
            <person name="Cochrane G."/>
            <person name="Meng A."/>
            <person name="Brown T."/>
            <person name="Cohen L."/>
        </authorList>
    </citation>
    <scope>NUCLEOTIDE SEQUENCE</scope>
    <source>
        <strain evidence="2">RCC3387</strain>
    </source>
</reference>
<organism evidence="2">
    <name type="scientific">Zooxanthella nutricula</name>
    <dbReference type="NCBI Taxonomy" id="1333877"/>
    <lineage>
        <taxon>Eukaryota</taxon>
        <taxon>Sar</taxon>
        <taxon>Alveolata</taxon>
        <taxon>Dinophyceae</taxon>
        <taxon>Peridiniales</taxon>
        <taxon>Peridiniales incertae sedis</taxon>
        <taxon>Zooxanthella</taxon>
    </lineage>
</organism>